<accession>A0A1F6N290</accession>
<dbReference type="GO" id="GO:0004326">
    <property type="term" value="F:tetrahydrofolylpolyglutamate synthase activity"/>
    <property type="evidence" value="ECO:0007669"/>
    <property type="project" value="UniProtKB-EC"/>
</dbReference>
<evidence type="ECO:0000256" key="9">
    <source>
        <dbReference type="ARBA" id="ARBA00047493"/>
    </source>
</evidence>
<name>A0A1F6N290_9BACT</name>
<dbReference type="GO" id="GO:0008841">
    <property type="term" value="F:dihydrofolate synthase activity"/>
    <property type="evidence" value="ECO:0007669"/>
    <property type="project" value="TreeGrafter"/>
</dbReference>
<feature type="domain" description="Mur ligase central" evidence="12">
    <location>
        <begin position="59"/>
        <end position="284"/>
    </location>
</feature>
<evidence type="ECO:0000259" key="11">
    <source>
        <dbReference type="Pfam" id="PF02875"/>
    </source>
</evidence>
<evidence type="ECO:0000256" key="7">
    <source>
        <dbReference type="ARBA" id="ARBA00022842"/>
    </source>
</evidence>
<evidence type="ECO:0000256" key="4">
    <source>
        <dbReference type="ARBA" id="ARBA00022723"/>
    </source>
</evidence>
<evidence type="ECO:0000256" key="5">
    <source>
        <dbReference type="ARBA" id="ARBA00022741"/>
    </source>
</evidence>
<dbReference type="SUPFAM" id="SSF53623">
    <property type="entry name" value="MurD-like peptide ligases, catalytic domain"/>
    <property type="match status" value="1"/>
</dbReference>
<evidence type="ECO:0000313" key="13">
    <source>
        <dbReference type="EMBL" id="OGH78116.1"/>
    </source>
</evidence>
<dbReference type="Gene3D" id="3.90.190.20">
    <property type="entry name" value="Mur ligase, C-terminal domain"/>
    <property type="match status" value="1"/>
</dbReference>
<sequence length="454" mass="50721">MNYQNAIQLLDSFKTINRREYSDSANKNNDSDNHFFKRTQFLLDILHNPEKKIPHYLHVAGTSGKGSVCAYLSSIWQCAGRKTGLFLSPYISDIRERWQINNKPISKTEFIILVQEIKTALETYIRTSPYDVPSLFEIYTVMALHYFARKKVDCAVLEVGMGGRIDSTNIIPRKDAAIITDIGLDHTKHLGTTISQIAAEKAGIITTNAPVFTMSESSAVLKIIKKAADHKKAIVIHSHLSSAEKKSISISEISTNFTYRGNNYEIKALGMHQARNAALAITVAKHFGINQTAIKTGLKKTVQPIRFEIIQNNPHIILDGAHNPQKISATIETIKKLRLVLGDKPIHLVMGFSGDKKTNIMIKKLLTLKPTSVACTKNITNVFRKTLNLDAMQKIVKKYSPEIKTEIFLDPIEAVAWSKKQAETKGIILVTGSIYLSGELRPTLIKNNNTKKIA</sequence>
<dbReference type="PROSITE" id="PS01012">
    <property type="entry name" value="FOLYLPOLYGLU_SYNT_2"/>
    <property type="match status" value="1"/>
</dbReference>
<keyword evidence="5 10" id="KW-0547">Nucleotide-binding</keyword>
<gene>
    <name evidence="13" type="ORF">A2983_03505</name>
</gene>
<evidence type="ECO:0000256" key="1">
    <source>
        <dbReference type="ARBA" id="ARBA00008276"/>
    </source>
</evidence>
<dbReference type="PANTHER" id="PTHR11136">
    <property type="entry name" value="FOLYLPOLYGLUTAMATE SYNTHASE-RELATED"/>
    <property type="match status" value="1"/>
</dbReference>
<keyword evidence="6 10" id="KW-0067">ATP-binding</keyword>
<dbReference type="InterPro" id="IPR036615">
    <property type="entry name" value="Mur_ligase_C_dom_sf"/>
</dbReference>
<protein>
    <recommendedName>
        <fullName evidence="2">tetrahydrofolate synthase</fullName>
        <ecNumber evidence="2">6.3.2.17</ecNumber>
    </recommendedName>
    <alternativeName>
        <fullName evidence="8">Tetrahydrofolylpolyglutamate synthase</fullName>
    </alternativeName>
</protein>
<dbReference type="Pfam" id="PF02875">
    <property type="entry name" value="Mur_ligase_C"/>
    <property type="match status" value="1"/>
</dbReference>
<dbReference type="NCBIfam" id="TIGR01499">
    <property type="entry name" value="folC"/>
    <property type="match status" value="1"/>
</dbReference>
<keyword evidence="7" id="KW-0460">Magnesium</keyword>
<comment type="catalytic activity">
    <reaction evidence="9">
        <text>(6S)-5,6,7,8-tetrahydrofolyl-(gamma-L-Glu)(n) + L-glutamate + ATP = (6S)-5,6,7,8-tetrahydrofolyl-(gamma-L-Glu)(n+1) + ADP + phosphate + H(+)</text>
        <dbReference type="Rhea" id="RHEA:10580"/>
        <dbReference type="Rhea" id="RHEA-COMP:14738"/>
        <dbReference type="Rhea" id="RHEA-COMP:14740"/>
        <dbReference type="ChEBI" id="CHEBI:15378"/>
        <dbReference type="ChEBI" id="CHEBI:29985"/>
        <dbReference type="ChEBI" id="CHEBI:30616"/>
        <dbReference type="ChEBI" id="CHEBI:43474"/>
        <dbReference type="ChEBI" id="CHEBI:141005"/>
        <dbReference type="ChEBI" id="CHEBI:456216"/>
        <dbReference type="EC" id="6.3.2.17"/>
    </reaction>
</comment>
<dbReference type="PIRSF" id="PIRSF001563">
    <property type="entry name" value="Folylpolyglu_synth"/>
    <property type="match status" value="1"/>
</dbReference>
<evidence type="ECO:0000256" key="3">
    <source>
        <dbReference type="ARBA" id="ARBA00022598"/>
    </source>
</evidence>
<dbReference type="EC" id="6.3.2.17" evidence="2"/>
<dbReference type="GO" id="GO:0005524">
    <property type="term" value="F:ATP binding"/>
    <property type="evidence" value="ECO:0007669"/>
    <property type="project" value="UniProtKB-KW"/>
</dbReference>
<dbReference type="InterPro" id="IPR001645">
    <property type="entry name" value="Folylpolyglutamate_synth"/>
</dbReference>
<keyword evidence="4" id="KW-0479">Metal-binding</keyword>
<keyword evidence="3 10" id="KW-0436">Ligase</keyword>
<evidence type="ECO:0000256" key="6">
    <source>
        <dbReference type="ARBA" id="ARBA00022840"/>
    </source>
</evidence>
<dbReference type="AlphaFoldDB" id="A0A1F6N290"/>
<dbReference type="InterPro" id="IPR036565">
    <property type="entry name" value="Mur-like_cat_sf"/>
</dbReference>
<evidence type="ECO:0000256" key="2">
    <source>
        <dbReference type="ARBA" id="ARBA00013025"/>
    </source>
</evidence>
<feature type="domain" description="Mur ligase C-terminal" evidence="11">
    <location>
        <begin position="306"/>
        <end position="433"/>
    </location>
</feature>
<dbReference type="GO" id="GO:0046872">
    <property type="term" value="F:metal ion binding"/>
    <property type="evidence" value="ECO:0007669"/>
    <property type="project" value="UniProtKB-KW"/>
</dbReference>
<dbReference type="EMBL" id="MFQH01000017">
    <property type="protein sequence ID" value="OGH78116.1"/>
    <property type="molecule type" value="Genomic_DNA"/>
</dbReference>
<organism evidence="13 14">
    <name type="scientific">Candidatus Magasanikbacteria bacterium RIFCSPLOWO2_01_FULL_40_15</name>
    <dbReference type="NCBI Taxonomy" id="1798686"/>
    <lineage>
        <taxon>Bacteria</taxon>
        <taxon>Candidatus Magasanikiibacteriota</taxon>
    </lineage>
</organism>
<dbReference type="InterPro" id="IPR018109">
    <property type="entry name" value="Folylpolyglutamate_synth_CS"/>
</dbReference>
<evidence type="ECO:0000259" key="12">
    <source>
        <dbReference type="Pfam" id="PF08245"/>
    </source>
</evidence>
<dbReference type="Proteomes" id="UP000177040">
    <property type="component" value="Unassembled WGS sequence"/>
</dbReference>
<evidence type="ECO:0000256" key="10">
    <source>
        <dbReference type="PIRNR" id="PIRNR001563"/>
    </source>
</evidence>
<dbReference type="PANTHER" id="PTHR11136:SF0">
    <property type="entry name" value="DIHYDROFOLATE SYNTHETASE-RELATED"/>
    <property type="match status" value="1"/>
</dbReference>
<proteinExistence type="inferred from homology"/>
<evidence type="ECO:0000256" key="8">
    <source>
        <dbReference type="ARBA" id="ARBA00030592"/>
    </source>
</evidence>
<dbReference type="InterPro" id="IPR004101">
    <property type="entry name" value="Mur_ligase_C"/>
</dbReference>
<comment type="similarity">
    <text evidence="1 10">Belongs to the folylpolyglutamate synthase family.</text>
</comment>
<comment type="caution">
    <text evidence="13">The sequence shown here is derived from an EMBL/GenBank/DDBJ whole genome shotgun (WGS) entry which is preliminary data.</text>
</comment>
<dbReference type="Pfam" id="PF08245">
    <property type="entry name" value="Mur_ligase_M"/>
    <property type="match status" value="1"/>
</dbReference>
<dbReference type="GO" id="GO:0005737">
    <property type="term" value="C:cytoplasm"/>
    <property type="evidence" value="ECO:0007669"/>
    <property type="project" value="TreeGrafter"/>
</dbReference>
<dbReference type="SUPFAM" id="SSF53244">
    <property type="entry name" value="MurD-like peptide ligases, peptide-binding domain"/>
    <property type="match status" value="1"/>
</dbReference>
<reference evidence="13 14" key="1">
    <citation type="journal article" date="2016" name="Nat. Commun.">
        <title>Thousands of microbial genomes shed light on interconnected biogeochemical processes in an aquifer system.</title>
        <authorList>
            <person name="Anantharaman K."/>
            <person name="Brown C.T."/>
            <person name="Hug L.A."/>
            <person name="Sharon I."/>
            <person name="Castelle C.J."/>
            <person name="Probst A.J."/>
            <person name="Thomas B.C."/>
            <person name="Singh A."/>
            <person name="Wilkins M.J."/>
            <person name="Karaoz U."/>
            <person name="Brodie E.L."/>
            <person name="Williams K.H."/>
            <person name="Hubbard S.S."/>
            <person name="Banfield J.F."/>
        </authorList>
    </citation>
    <scope>NUCLEOTIDE SEQUENCE [LARGE SCALE GENOMIC DNA]</scope>
</reference>
<dbReference type="Gene3D" id="3.40.1190.10">
    <property type="entry name" value="Mur-like, catalytic domain"/>
    <property type="match status" value="1"/>
</dbReference>
<dbReference type="InterPro" id="IPR013221">
    <property type="entry name" value="Mur_ligase_cen"/>
</dbReference>
<evidence type="ECO:0000313" key="14">
    <source>
        <dbReference type="Proteomes" id="UP000177040"/>
    </source>
</evidence>